<dbReference type="GO" id="GO:0016887">
    <property type="term" value="F:ATP hydrolysis activity"/>
    <property type="evidence" value="ECO:0007669"/>
    <property type="project" value="InterPro"/>
</dbReference>
<evidence type="ECO:0000256" key="5">
    <source>
        <dbReference type="ARBA" id="ARBA00023125"/>
    </source>
</evidence>
<sequence length="800" mass="92455">MSFEHEQFQRFLQKENKQKYLKTNNYSSPIYSSPLTEKRLYTKISTKKSPRIYQQRTIIEYRNNEEENNFNEIKEEKNKNYSNQFLFPSKAKKLAMFLVCVKMLLLCFWLLYEIASDFDEGQCLAIKNEEKIILENLNNENKNNLKATANLQTIPINSDYSKIEGENQPKGVKRRRKVILRRRLLRKGGASSIVSKSIEDNKNNSKQKRGNSVSTSSAVRRVIWKIVPLRKLPDNEEDENNLINLNNEINPIKTKTAKVILKRIEEENREENREEKENNLIITEKQQRKMARRRTPNLNNLKKSEESKTSSEETISSPIYSALSFPEQLETFLGLSKCYARIIFDFWCLLQCFCSALFLLALYLKIKCLAITSICVDVISVVLAIIFGPNKRLQRSNIRKECIRKSSLEESRDLLHTFHVPDVILKRENECSAIKKFIKVGIKTNSTMYSRVLCISGVPGTGKTASVLWVVDSLKKTQKSLNFSFTNINGLELSDPKDLFIHLYRVVMTGMAGARKKITHREAQHFLSDYFTNNESKVRRRAVVVLIDEVDMLHTKREDVIYALFNWAAEKNSRFCVIAISNTLDLAERQFSQRIVSRMGSNRLTFQPYEFKDIEDILKHRLGECKAIGPGTIELVSKKVASVSGDLRKAFDLVRRAIDLALEESERQKKSKMEAELSTNHVIEAIKESIASIRMQFFYSLSKHEYLLFKALVNELVATALDDTGFSFVFMRYKKLCTSEGLMPLPLEAAFYHVQEMATFQFVVISSKNIKLHCKIKLGFPLSEAEFCLRQLDSLTKKAF</sequence>
<keyword evidence="10" id="KW-0472">Membrane</keyword>
<evidence type="ECO:0000256" key="8">
    <source>
        <dbReference type="SAM" id="Coils"/>
    </source>
</evidence>
<evidence type="ECO:0000256" key="2">
    <source>
        <dbReference type="ARBA" id="ARBA00008398"/>
    </source>
</evidence>
<keyword evidence="6 7" id="KW-0539">Nucleus</keyword>
<proteinExistence type="inferred from homology"/>
<keyword evidence="7" id="KW-0547">Nucleotide-binding</keyword>
<feature type="compositionally biased region" description="Basic and acidic residues" evidence="9">
    <location>
        <begin position="302"/>
        <end position="311"/>
    </location>
</feature>
<feature type="region of interest" description="Disordered" evidence="9">
    <location>
        <begin position="291"/>
        <end position="312"/>
    </location>
</feature>
<comment type="subunit">
    <text evidence="7">ORC is composed of six subunits.</text>
</comment>
<dbReference type="Proteomes" id="UP000095281">
    <property type="component" value="Unplaced"/>
</dbReference>
<dbReference type="Pfam" id="PF00004">
    <property type="entry name" value="AAA"/>
    <property type="match status" value="1"/>
</dbReference>
<protein>
    <recommendedName>
        <fullName evidence="7">Origin recognition complex subunit 1</fullName>
    </recommendedName>
</protein>
<dbReference type="InterPro" id="IPR027417">
    <property type="entry name" value="P-loop_NTPase"/>
</dbReference>
<feature type="transmembrane region" description="Helical" evidence="10">
    <location>
        <begin position="342"/>
        <end position="362"/>
    </location>
</feature>
<keyword evidence="3 7" id="KW-0235">DNA replication</keyword>
<evidence type="ECO:0000256" key="9">
    <source>
        <dbReference type="SAM" id="MobiDB-lite"/>
    </source>
</evidence>
<feature type="coiled-coil region" evidence="8">
    <location>
        <begin position="254"/>
        <end position="286"/>
    </location>
</feature>
<comment type="subcellular location">
    <subcellularLocation>
        <location evidence="1 7">Nucleus</location>
    </subcellularLocation>
</comment>
<feature type="region of interest" description="Disordered" evidence="9">
    <location>
        <begin position="195"/>
        <end position="214"/>
    </location>
</feature>
<dbReference type="PANTHER" id="PTHR10763:SF23">
    <property type="entry name" value="ORIGIN RECOGNITION COMPLEX SUBUNIT 1"/>
    <property type="match status" value="1"/>
</dbReference>
<evidence type="ECO:0000259" key="11">
    <source>
        <dbReference type="Pfam" id="PF00004"/>
    </source>
</evidence>
<dbReference type="InterPro" id="IPR015163">
    <property type="entry name" value="Cdc6_C"/>
</dbReference>
<dbReference type="PANTHER" id="PTHR10763">
    <property type="entry name" value="CELL DIVISION CONTROL PROTEIN 6-RELATED"/>
    <property type="match status" value="1"/>
</dbReference>
<dbReference type="GO" id="GO:0006270">
    <property type="term" value="P:DNA replication initiation"/>
    <property type="evidence" value="ECO:0007669"/>
    <property type="project" value="TreeGrafter"/>
</dbReference>
<keyword evidence="5 7" id="KW-0238">DNA-binding</keyword>
<feature type="transmembrane region" description="Helical" evidence="10">
    <location>
        <begin position="369"/>
        <end position="388"/>
    </location>
</feature>
<reference evidence="15" key="1">
    <citation type="submission" date="2016-11" db="UniProtKB">
        <authorList>
            <consortium name="WormBaseParasite"/>
        </authorList>
    </citation>
    <scope>IDENTIFICATION</scope>
</reference>
<evidence type="ECO:0000259" key="13">
    <source>
        <dbReference type="Pfam" id="PF22606"/>
    </source>
</evidence>
<keyword evidence="8" id="KW-0175">Coiled coil</keyword>
<evidence type="ECO:0000256" key="4">
    <source>
        <dbReference type="ARBA" id="ARBA00022723"/>
    </source>
</evidence>
<dbReference type="GO" id="GO:0033314">
    <property type="term" value="P:mitotic DNA replication checkpoint signaling"/>
    <property type="evidence" value="ECO:0007669"/>
    <property type="project" value="TreeGrafter"/>
</dbReference>
<comment type="function">
    <text evidence="7">Component of the origin recognition complex (ORC) that binds origins of replication. DNA-binding is ATP-dependent, however specific DNA sequences that define origins of replication have not been identified so far. ORC is required to assemble the pre-replication complex necessary to initiate DNA replication.</text>
</comment>
<dbReference type="GO" id="GO:0005524">
    <property type="term" value="F:ATP binding"/>
    <property type="evidence" value="ECO:0007669"/>
    <property type="project" value="UniProtKB-KW"/>
</dbReference>
<dbReference type="AlphaFoldDB" id="A0A1I8BMD5"/>
<dbReference type="InterPro" id="IPR050311">
    <property type="entry name" value="ORC1/CDC6"/>
</dbReference>
<evidence type="ECO:0000256" key="1">
    <source>
        <dbReference type="ARBA" id="ARBA00004123"/>
    </source>
</evidence>
<name>A0A1I8BMD5_MELHA</name>
<evidence type="ECO:0000313" key="14">
    <source>
        <dbReference type="Proteomes" id="UP000095281"/>
    </source>
</evidence>
<evidence type="ECO:0000256" key="3">
    <source>
        <dbReference type="ARBA" id="ARBA00022705"/>
    </source>
</evidence>
<dbReference type="GO" id="GO:0005664">
    <property type="term" value="C:nuclear origin of replication recognition complex"/>
    <property type="evidence" value="ECO:0007669"/>
    <property type="project" value="TreeGrafter"/>
</dbReference>
<evidence type="ECO:0000256" key="7">
    <source>
        <dbReference type="RuleBase" id="RU365058"/>
    </source>
</evidence>
<keyword evidence="10" id="KW-0812">Transmembrane</keyword>
<evidence type="ECO:0000256" key="6">
    <source>
        <dbReference type="ARBA" id="ARBA00023242"/>
    </source>
</evidence>
<dbReference type="InterPro" id="IPR054425">
    <property type="entry name" value="Cdc6_ORC1-like_ATPase_lid"/>
</dbReference>
<keyword evidence="7" id="KW-0067">ATP-binding</keyword>
<dbReference type="Gene3D" id="3.40.50.300">
    <property type="entry name" value="P-loop containing nucleotide triphosphate hydrolases"/>
    <property type="match status" value="1"/>
</dbReference>
<dbReference type="Pfam" id="PF22606">
    <property type="entry name" value="Cdc6-ORC-like_ATPase_lid"/>
    <property type="match status" value="1"/>
</dbReference>
<organism evidence="14 15">
    <name type="scientific">Meloidogyne hapla</name>
    <name type="common">Root-knot nematode worm</name>
    <dbReference type="NCBI Taxonomy" id="6305"/>
    <lineage>
        <taxon>Eukaryota</taxon>
        <taxon>Metazoa</taxon>
        <taxon>Ecdysozoa</taxon>
        <taxon>Nematoda</taxon>
        <taxon>Chromadorea</taxon>
        <taxon>Rhabditida</taxon>
        <taxon>Tylenchina</taxon>
        <taxon>Tylenchomorpha</taxon>
        <taxon>Tylenchoidea</taxon>
        <taxon>Meloidogynidae</taxon>
        <taxon>Meloidogyninae</taxon>
        <taxon>Meloidogyne</taxon>
    </lineage>
</organism>
<keyword evidence="14" id="KW-1185">Reference proteome</keyword>
<evidence type="ECO:0000313" key="15">
    <source>
        <dbReference type="WBParaSite" id="MhA1_Contig310.frz3.gene1"/>
    </source>
</evidence>
<keyword evidence="4" id="KW-0479">Metal-binding</keyword>
<dbReference type="InterPro" id="IPR003959">
    <property type="entry name" value="ATPase_AAA_core"/>
</dbReference>
<dbReference type="WBParaSite" id="MhA1_Contig310.frz3.gene1">
    <property type="protein sequence ID" value="MhA1_Contig310.frz3.gene1"/>
    <property type="gene ID" value="MhA1_Contig310.frz3.gene1"/>
</dbReference>
<keyword evidence="10" id="KW-1133">Transmembrane helix</keyword>
<evidence type="ECO:0000256" key="10">
    <source>
        <dbReference type="SAM" id="Phobius"/>
    </source>
</evidence>
<dbReference type="Pfam" id="PF09079">
    <property type="entry name" value="WHD_Cdc6"/>
    <property type="match status" value="1"/>
</dbReference>
<feature type="domain" description="Cdc6/ORC1-like ATPase lid" evidence="13">
    <location>
        <begin position="614"/>
        <end position="661"/>
    </location>
</feature>
<accession>A0A1I8BMD5</accession>
<dbReference type="SUPFAM" id="SSF52540">
    <property type="entry name" value="P-loop containing nucleoside triphosphate hydrolases"/>
    <property type="match status" value="1"/>
</dbReference>
<feature type="domain" description="Cdc6 C-terminal" evidence="12">
    <location>
        <begin position="700"/>
        <end position="781"/>
    </location>
</feature>
<dbReference type="GO" id="GO:0003688">
    <property type="term" value="F:DNA replication origin binding"/>
    <property type="evidence" value="ECO:0007669"/>
    <property type="project" value="TreeGrafter"/>
</dbReference>
<evidence type="ECO:0000259" key="12">
    <source>
        <dbReference type="Pfam" id="PF09079"/>
    </source>
</evidence>
<feature type="domain" description="ATPase AAA-type core" evidence="11">
    <location>
        <begin position="453"/>
        <end position="598"/>
    </location>
</feature>
<comment type="similarity">
    <text evidence="2 7">Belongs to the ORC1 family.</text>
</comment>
<feature type="transmembrane region" description="Helical" evidence="10">
    <location>
        <begin position="94"/>
        <end position="112"/>
    </location>
</feature>